<dbReference type="GO" id="GO:0003723">
    <property type="term" value="F:RNA binding"/>
    <property type="evidence" value="ECO:0007669"/>
    <property type="project" value="UniProtKB-KW"/>
</dbReference>
<evidence type="ECO:0000313" key="12">
    <source>
        <dbReference type="EMBL" id="CEH18167.1"/>
    </source>
</evidence>
<evidence type="ECO:0000256" key="8">
    <source>
        <dbReference type="ARBA" id="ARBA00048248"/>
    </source>
</evidence>
<keyword evidence="6 10" id="KW-0030">Aminoacyl-tRNA synthetase</keyword>
<dbReference type="EC" id="6.1.1.1" evidence="1 10"/>
<organism evidence="12 13">
    <name type="scientific">Ceraceosorus bombacis</name>
    <dbReference type="NCBI Taxonomy" id="401625"/>
    <lineage>
        <taxon>Eukaryota</taxon>
        <taxon>Fungi</taxon>
        <taxon>Dikarya</taxon>
        <taxon>Basidiomycota</taxon>
        <taxon>Ustilaginomycotina</taxon>
        <taxon>Exobasidiomycetes</taxon>
        <taxon>Ceraceosorales</taxon>
        <taxon>Ceraceosoraceae</taxon>
        <taxon>Ceraceosorus</taxon>
    </lineage>
</organism>
<dbReference type="GO" id="GO:0006437">
    <property type="term" value="P:tyrosyl-tRNA aminoacylation"/>
    <property type="evidence" value="ECO:0007669"/>
    <property type="project" value="InterPro"/>
</dbReference>
<comment type="catalytic activity">
    <reaction evidence="8 10">
        <text>tRNA(Tyr) + L-tyrosine + ATP = L-tyrosyl-tRNA(Tyr) + AMP + diphosphate + H(+)</text>
        <dbReference type="Rhea" id="RHEA:10220"/>
        <dbReference type="Rhea" id="RHEA-COMP:9706"/>
        <dbReference type="Rhea" id="RHEA-COMP:9707"/>
        <dbReference type="ChEBI" id="CHEBI:15378"/>
        <dbReference type="ChEBI" id="CHEBI:30616"/>
        <dbReference type="ChEBI" id="CHEBI:33019"/>
        <dbReference type="ChEBI" id="CHEBI:58315"/>
        <dbReference type="ChEBI" id="CHEBI:78442"/>
        <dbReference type="ChEBI" id="CHEBI:78536"/>
        <dbReference type="ChEBI" id="CHEBI:456215"/>
        <dbReference type="EC" id="6.1.1.1"/>
    </reaction>
</comment>
<evidence type="ECO:0000256" key="11">
    <source>
        <dbReference type="SAM" id="MobiDB-lite"/>
    </source>
</evidence>
<dbReference type="SUPFAM" id="SSF55174">
    <property type="entry name" value="Alpha-L RNA-binding motif"/>
    <property type="match status" value="1"/>
</dbReference>
<evidence type="ECO:0000256" key="4">
    <source>
        <dbReference type="ARBA" id="ARBA00022840"/>
    </source>
</evidence>
<dbReference type="InterPro" id="IPR036986">
    <property type="entry name" value="S4_RNA-bd_sf"/>
</dbReference>
<keyword evidence="2 10" id="KW-0436">Ligase</keyword>
<comment type="similarity">
    <text evidence="10">Belongs to the class-I aminoacyl-tRNA synthetase family.</text>
</comment>
<dbReference type="Gene3D" id="3.10.290.10">
    <property type="entry name" value="RNA-binding S4 domain"/>
    <property type="match status" value="1"/>
</dbReference>
<dbReference type="PANTHER" id="PTHR11766:SF0">
    <property type="entry name" value="TYROSINE--TRNA LIGASE, MITOCHONDRIAL"/>
    <property type="match status" value="1"/>
</dbReference>
<evidence type="ECO:0000256" key="3">
    <source>
        <dbReference type="ARBA" id="ARBA00022741"/>
    </source>
</evidence>
<dbReference type="NCBIfam" id="TIGR00234">
    <property type="entry name" value="tyrS"/>
    <property type="match status" value="1"/>
</dbReference>
<keyword evidence="4 10" id="KW-0067">ATP-binding</keyword>
<dbReference type="PROSITE" id="PS00178">
    <property type="entry name" value="AA_TRNA_LIGASE_I"/>
    <property type="match status" value="1"/>
</dbReference>
<keyword evidence="3 10" id="KW-0547">Nucleotide-binding</keyword>
<dbReference type="CDD" id="cd00805">
    <property type="entry name" value="TyrRS_core"/>
    <property type="match status" value="1"/>
</dbReference>
<dbReference type="GO" id="GO:0005829">
    <property type="term" value="C:cytosol"/>
    <property type="evidence" value="ECO:0007669"/>
    <property type="project" value="TreeGrafter"/>
</dbReference>
<dbReference type="STRING" id="401625.A0A0P1BPF6"/>
<dbReference type="GO" id="GO:0005524">
    <property type="term" value="F:ATP binding"/>
    <property type="evidence" value="ECO:0007669"/>
    <property type="project" value="UniProtKB-KW"/>
</dbReference>
<proteinExistence type="inferred from homology"/>
<dbReference type="PRINTS" id="PR01040">
    <property type="entry name" value="TRNASYNTHTYR"/>
</dbReference>
<dbReference type="GO" id="GO:0005739">
    <property type="term" value="C:mitochondrion"/>
    <property type="evidence" value="ECO:0007669"/>
    <property type="project" value="TreeGrafter"/>
</dbReference>
<dbReference type="Proteomes" id="UP000054845">
    <property type="component" value="Unassembled WGS sequence"/>
</dbReference>
<dbReference type="Gene3D" id="3.40.50.620">
    <property type="entry name" value="HUPs"/>
    <property type="match status" value="1"/>
</dbReference>
<evidence type="ECO:0000256" key="7">
    <source>
        <dbReference type="ARBA" id="ARBA00033323"/>
    </source>
</evidence>
<dbReference type="EMBL" id="CCYA01000270">
    <property type="protein sequence ID" value="CEH18167.1"/>
    <property type="molecule type" value="Genomic_DNA"/>
</dbReference>
<keyword evidence="5 10" id="KW-0648">Protein biosynthesis</keyword>
<evidence type="ECO:0000256" key="10">
    <source>
        <dbReference type="RuleBase" id="RU361234"/>
    </source>
</evidence>
<feature type="region of interest" description="Disordered" evidence="11">
    <location>
        <begin position="1"/>
        <end position="22"/>
    </location>
</feature>
<evidence type="ECO:0000313" key="13">
    <source>
        <dbReference type="Proteomes" id="UP000054845"/>
    </source>
</evidence>
<dbReference type="InterPro" id="IPR001412">
    <property type="entry name" value="aa-tRNA-synth_I_CS"/>
</dbReference>
<dbReference type="OrthoDB" id="337870at2759"/>
<dbReference type="InterPro" id="IPR002307">
    <property type="entry name" value="Tyr-tRNA-ligase"/>
</dbReference>
<name>A0A0P1BPF6_9BASI</name>
<evidence type="ECO:0000256" key="5">
    <source>
        <dbReference type="ARBA" id="ARBA00022917"/>
    </source>
</evidence>
<sequence length="503" mass="55011">MSSSRLVAIDESPSMVHPSVPSGSILNTLDDRGLLKDVTSSNVWQHLGDPERNPRTIYCGVDPTAASLHIGNLLPLLALWHARKVGHRVIVVIGGATGMIGDPSGRSSERNSLEASLVESNVQRITAQVRSTFQTMDVWAEKLGLGRSRGELLIKNNREWYEGMGILDFLRVVGKYARISKMMARDSVKNRLTPEADADDAVGLSFTEFSYQLLQAYDFHVLQQREGCTVQIGGSDQYGNIMAGVELILRMRSQSLESAAQVDAASSEMPVPTVAPAYGITVPLLTTADGSKFGKSAGNAIWLDAQLTKDLDLHTHFMKSADEDVAKYLHALTLLPTLEIQSLVQRHKGMPQRGEAQQTLATQMLGQLRGEDSIKRTKRQAKVLYKTSVADIDVAEALELFQDDPRLIRTTVGEFTSMSVARMAHEYGLAKSGSEARKKMSKGALWINGEKLDDPRLSLKLKHLAPQRDGKTHLALVSVGKQKKVIVVATKGDASAQEISGFE</sequence>
<keyword evidence="13" id="KW-1185">Reference proteome</keyword>
<dbReference type="InterPro" id="IPR002305">
    <property type="entry name" value="aa-tRNA-synth_Ic"/>
</dbReference>
<evidence type="ECO:0000256" key="1">
    <source>
        <dbReference type="ARBA" id="ARBA00013160"/>
    </source>
</evidence>
<dbReference type="InterPro" id="IPR014729">
    <property type="entry name" value="Rossmann-like_a/b/a_fold"/>
</dbReference>
<dbReference type="Pfam" id="PF00579">
    <property type="entry name" value="tRNA-synt_1b"/>
    <property type="match status" value="1"/>
</dbReference>
<dbReference type="InterPro" id="IPR024088">
    <property type="entry name" value="Tyr-tRNA-ligase_bac-type"/>
</dbReference>
<dbReference type="AlphaFoldDB" id="A0A0P1BPF6"/>
<protein>
    <recommendedName>
        <fullName evidence="1 10">Tyrosine--tRNA ligase</fullName>
        <ecNumber evidence="1 10">6.1.1.1</ecNumber>
    </recommendedName>
    <alternativeName>
        <fullName evidence="7 10">Tyrosyl-tRNA synthetase</fullName>
    </alternativeName>
</protein>
<accession>A0A0P1BPF6</accession>
<dbReference type="GO" id="GO:0004831">
    <property type="term" value="F:tyrosine-tRNA ligase activity"/>
    <property type="evidence" value="ECO:0007669"/>
    <property type="project" value="UniProtKB-EC"/>
</dbReference>
<evidence type="ECO:0000256" key="6">
    <source>
        <dbReference type="ARBA" id="ARBA00023146"/>
    </source>
</evidence>
<evidence type="ECO:0000256" key="9">
    <source>
        <dbReference type="PROSITE-ProRule" id="PRU00182"/>
    </source>
</evidence>
<dbReference type="SUPFAM" id="SSF52374">
    <property type="entry name" value="Nucleotidylyl transferase"/>
    <property type="match status" value="1"/>
</dbReference>
<keyword evidence="9" id="KW-0694">RNA-binding</keyword>
<reference evidence="13" key="1">
    <citation type="submission" date="2014-09" db="EMBL/GenBank/DDBJ databases">
        <authorList>
            <person name="Sharma Rahul"/>
            <person name="Thines Marco"/>
        </authorList>
    </citation>
    <scope>NUCLEOTIDE SEQUENCE [LARGE SCALE GENOMIC DNA]</scope>
</reference>
<evidence type="ECO:0000256" key="2">
    <source>
        <dbReference type="ARBA" id="ARBA00022598"/>
    </source>
</evidence>
<dbReference type="PANTHER" id="PTHR11766">
    <property type="entry name" value="TYROSYL-TRNA SYNTHETASE"/>
    <property type="match status" value="1"/>
</dbReference>
<dbReference type="Gene3D" id="1.10.240.10">
    <property type="entry name" value="Tyrosyl-Transfer RNA Synthetase"/>
    <property type="match status" value="1"/>
</dbReference>
<dbReference type="PROSITE" id="PS50889">
    <property type="entry name" value="S4"/>
    <property type="match status" value="1"/>
</dbReference>